<dbReference type="PRINTS" id="PR01438">
    <property type="entry name" value="UNVRSLSTRESS"/>
</dbReference>
<dbReference type="InterPro" id="IPR014729">
    <property type="entry name" value="Rossmann-like_a/b/a_fold"/>
</dbReference>
<accession>A0ABU6JIV2</accession>
<evidence type="ECO:0000313" key="4">
    <source>
        <dbReference type="Proteomes" id="UP001352263"/>
    </source>
</evidence>
<sequence>MFKSILVPTDGSPMAEKTFGPAIEAAKTNNGSIVGISVAHPFVYPRPTEGTEIPNYKKKYEQDALRLPKQHVQRLAKEAQQQGLQCETTTPCSVDPAGEIVAAVERFGCNVIFIASHGRRCINKLLPGSETQRVLADSPAPVLVFR</sequence>
<dbReference type="SUPFAM" id="SSF52402">
    <property type="entry name" value="Adenine nucleotide alpha hydrolases-like"/>
    <property type="match status" value="1"/>
</dbReference>
<dbReference type="Gene3D" id="3.40.50.620">
    <property type="entry name" value="HUPs"/>
    <property type="match status" value="1"/>
</dbReference>
<evidence type="ECO:0000256" key="1">
    <source>
        <dbReference type="ARBA" id="ARBA00008791"/>
    </source>
</evidence>
<reference evidence="3 4" key="1">
    <citation type="submission" date="2023-10" db="EMBL/GenBank/DDBJ databases">
        <title>Noviherbaspirillum sp. CPCC 100848 genome assembly.</title>
        <authorList>
            <person name="Li X.Y."/>
            <person name="Fang X.M."/>
        </authorList>
    </citation>
    <scope>NUCLEOTIDE SEQUENCE [LARGE SCALE GENOMIC DNA]</scope>
    <source>
        <strain evidence="3 4">CPCC 100848</strain>
    </source>
</reference>
<comment type="caution">
    <text evidence="3">The sequence shown here is derived from an EMBL/GenBank/DDBJ whole genome shotgun (WGS) entry which is preliminary data.</text>
</comment>
<protein>
    <submittedName>
        <fullName evidence="3">Universal stress protein</fullName>
    </submittedName>
</protein>
<comment type="similarity">
    <text evidence="1">Belongs to the universal stress protein A family.</text>
</comment>
<keyword evidence="4" id="KW-1185">Reference proteome</keyword>
<proteinExistence type="inferred from homology"/>
<dbReference type="PANTHER" id="PTHR46268">
    <property type="entry name" value="STRESS RESPONSE PROTEIN NHAX"/>
    <property type="match status" value="1"/>
</dbReference>
<name>A0ABU6JIV2_9BURK</name>
<dbReference type="CDD" id="cd00293">
    <property type="entry name" value="USP-like"/>
    <property type="match status" value="1"/>
</dbReference>
<organism evidence="3 4">
    <name type="scientific">Noviherbaspirillum album</name>
    <dbReference type="NCBI Taxonomy" id="3080276"/>
    <lineage>
        <taxon>Bacteria</taxon>
        <taxon>Pseudomonadati</taxon>
        <taxon>Pseudomonadota</taxon>
        <taxon>Betaproteobacteria</taxon>
        <taxon>Burkholderiales</taxon>
        <taxon>Oxalobacteraceae</taxon>
        <taxon>Noviherbaspirillum</taxon>
    </lineage>
</organism>
<dbReference type="PANTHER" id="PTHR46268:SF6">
    <property type="entry name" value="UNIVERSAL STRESS PROTEIN UP12"/>
    <property type="match status" value="1"/>
</dbReference>
<dbReference type="Proteomes" id="UP001352263">
    <property type="component" value="Unassembled WGS sequence"/>
</dbReference>
<gene>
    <name evidence="3" type="ORF">RY831_31110</name>
</gene>
<dbReference type="Pfam" id="PF00582">
    <property type="entry name" value="Usp"/>
    <property type="match status" value="1"/>
</dbReference>
<dbReference type="InterPro" id="IPR006015">
    <property type="entry name" value="Universal_stress_UspA"/>
</dbReference>
<evidence type="ECO:0000313" key="3">
    <source>
        <dbReference type="EMBL" id="MEC4723589.1"/>
    </source>
</evidence>
<dbReference type="EMBL" id="JAWIIV010000062">
    <property type="protein sequence ID" value="MEC4723589.1"/>
    <property type="molecule type" value="Genomic_DNA"/>
</dbReference>
<evidence type="ECO:0000259" key="2">
    <source>
        <dbReference type="Pfam" id="PF00582"/>
    </source>
</evidence>
<feature type="domain" description="UspA" evidence="2">
    <location>
        <begin position="1"/>
        <end position="146"/>
    </location>
</feature>
<dbReference type="InterPro" id="IPR006016">
    <property type="entry name" value="UspA"/>
</dbReference>